<evidence type="ECO:0000256" key="8">
    <source>
        <dbReference type="ARBA" id="ARBA00022840"/>
    </source>
</evidence>
<dbReference type="Gene3D" id="3.40.50.10330">
    <property type="entry name" value="Probable inorganic polyphosphate/atp-NAD kinase, domain 1"/>
    <property type="match status" value="1"/>
</dbReference>
<keyword evidence="5" id="KW-0479">Metal-binding</keyword>
<comment type="similarity">
    <text evidence="2">Belongs to the diacylglycerol/lipid kinase family.</text>
</comment>
<evidence type="ECO:0000256" key="7">
    <source>
        <dbReference type="ARBA" id="ARBA00022777"/>
    </source>
</evidence>
<keyword evidence="15" id="KW-1185">Reference proteome</keyword>
<protein>
    <submittedName>
        <fullName evidence="14">YegS/Rv2252/BmrU family lipid kinase</fullName>
    </submittedName>
</protein>
<reference evidence="14 15" key="1">
    <citation type="journal article" date="2020" name="New Microbes New Infect">
        <title>Sellimonas caecigallum sp. nov., description and genome sequence of a new member of the Sellimonas genus isolated from the cecum of feral chicken.</title>
        <authorList>
            <person name="Wongkuna S."/>
            <person name="Ghimire S."/>
            <person name="Antony L."/>
            <person name="Chankhamhaengdecha S."/>
            <person name="Janvilisri T."/>
            <person name="Scaria J."/>
        </authorList>
    </citation>
    <scope>NUCLEOTIDE SEQUENCE [LARGE SCALE GENOMIC DNA]</scope>
    <source>
        <strain evidence="14 15">SW451</strain>
    </source>
</reference>
<name>A0ABS7L5P3_9FIRM</name>
<feature type="domain" description="DAGKc" evidence="13">
    <location>
        <begin position="1"/>
        <end position="130"/>
    </location>
</feature>
<dbReference type="InterPro" id="IPR045540">
    <property type="entry name" value="YegS/DAGK_C"/>
</dbReference>
<evidence type="ECO:0000256" key="5">
    <source>
        <dbReference type="ARBA" id="ARBA00022723"/>
    </source>
</evidence>
<accession>A0ABS7L5P3</accession>
<evidence type="ECO:0000256" key="2">
    <source>
        <dbReference type="ARBA" id="ARBA00005983"/>
    </source>
</evidence>
<keyword evidence="8" id="KW-0067">ATP-binding</keyword>
<evidence type="ECO:0000313" key="15">
    <source>
        <dbReference type="Proteomes" id="UP000779049"/>
    </source>
</evidence>
<evidence type="ECO:0000256" key="12">
    <source>
        <dbReference type="ARBA" id="ARBA00023264"/>
    </source>
</evidence>
<keyword evidence="12" id="KW-1208">Phospholipid metabolism</keyword>
<dbReference type="PANTHER" id="PTHR12358">
    <property type="entry name" value="SPHINGOSINE KINASE"/>
    <property type="match status" value="1"/>
</dbReference>
<keyword evidence="9" id="KW-0460">Magnesium</keyword>
<keyword evidence="3" id="KW-0444">Lipid biosynthesis</keyword>
<dbReference type="Pfam" id="PF00781">
    <property type="entry name" value="DAGK_cat"/>
    <property type="match status" value="1"/>
</dbReference>
<evidence type="ECO:0000313" key="14">
    <source>
        <dbReference type="EMBL" id="MBY0758253.1"/>
    </source>
</evidence>
<dbReference type="Proteomes" id="UP000779049">
    <property type="component" value="Unassembled WGS sequence"/>
</dbReference>
<dbReference type="Gene3D" id="2.60.200.40">
    <property type="match status" value="1"/>
</dbReference>
<dbReference type="PANTHER" id="PTHR12358:SF106">
    <property type="entry name" value="LIPID KINASE YEGS"/>
    <property type="match status" value="1"/>
</dbReference>
<evidence type="ECO:0000256" key="9">
    <source>
        <dbReference type="ARBA" id="ARBA00022842"/>
    </source>
</evidence>
<dbReference type="InterPro" id="IPR017438">
    <property type="entry name" value="ATP-NAD_kinase_N"/>
</dbReference>
<dbReference type="SUPFAM" id="SSF111331">
    <property type="entry name" value="NAD kinase/diacylglycerol kinase-like"/>
    <property type="match status" value="1"/>
</dbReference>
<dbReference type="Pfam" id="PF19279">
    <property type="entry name" value="YegS_C"/>
    <property type="match status" value="1"/>
</dbReference>
<evidence type="ECO:0000256" key="3">
    <source>
        <dbReference type="ARBA" id="ARBA00022516"/>
    </source>
</evidence>
<gene>
    <name evidence="14" type="ORF">FLB61_03955</name>
</gene>
<keyword evidence="4" id="KW-0808">Transferase</keyword>
<evidence type="ECO:0000256" key="6">
    <source>
        <dbReference type="ARBA" id="ARBA00022741"/>
    </source>
</evidence>
<dbReference type="InterPro" id="IPR005218">
    <property type="entry name" value="Diacylglycerol/lipid_kinase"/>
</dbReference>
<keyword evidence="10" id="KW-0443">Lipid metabolism</keyword>
<proteinExistence type="inferred from homology"/>
<keyword evidence="6" id="KW-0547">Nucleotide-binding</keyword>
<dbReference type="InterPro" id="IPR001206">
    <property type="entry name" value="Diacylglycerol_kinase_cat_dom"/>
</dbReference>
<evidence type="ECO:0000256" key="11">
    <source>
        <dbReference type="ARBA" id="ARBA00023209"/>
    </source>
</evidence>
<organism evidence="14 15">
    <name type="scientific">Sellimonas caecigallum</name>
    <dbReference type="NCBI Taxonomy" id="2592333"/>
    <lineage>
        <taxon>Bacteria</taxon>
        <taxon>Bacillati</taxon>
        <taxon>Bacillota</taxon>
        <taxon>Clostridia</taxon>
        <taxon>Lachnospirales</taxon>
        <taxon>Lachnospiraceae</taxon>
        <taxon>Sellimonas</taxon>
    </lineage>
</organism>
<dbReference type="InterPro" id="IPR050187">
    <property type="entry name" value="Lipid_Phosphate_FormReg"/>
</dbReference>
<dbReference type="EMBL" id="VIRV01000003">
    <property type="protein sequence ID" value="MBY0758253.1"/>
    <property type="molecule type" value="Genomic_DNA"/>
</dbReference>
<dbReference type="PROSITE" id="PS50146">
    <property type="entry name" value="DAGK"/>
    <property type="match status" value="1"/>
</dbReference>
<dbReference type="GO" id="GO:0016301">
    <property type="term" value="F:kinase activity"/>
    <property type="evidence" value="ECO:0007669"/>
    <property type="project" value="UniProtKB-KW"/>
</dbReference>
<evidence type="ECO:0000259" key="13">
    <source>
        <dbReference type="PROSITE" id="PS50146"/>
    </source>
</evidence>
<dbReference type="InterPro" id="IPR016064">
    <property type="entry name" value="NAD/diacylglycerol_kinase_sf"/>
</dbReference>
<sequence>MKKILFIYNPNAGKGLLKPKLSDIIDIFVKSGCEVVIYPTQSYHDAYRKVRAFDDQYDIVVCSGGDGTLDEVVTGMMKRENHVPVGYIPTGTTNDFANSLHIPKDLLSAADAAVNGTEFHCDIGTFNNDIFVYVAAFGLFTDVSYQTKQEMKNMLGHLAYVLEGAKRLFDIPSYHVKVSFDGEEVEDDFIFASVTNSRSMGGFRNMFGHEVEFDDGEFEVTLVKTPKNPLELQGILTALMRKQKDSSYMYNFKAKKIRFESLEEIPWTLDGEFGGEFDKVTIENMRQALSIMVPEEKAQELIHYPYKKDFKNLEEKDLYISEK</sequence>
<evidence type="ECO:0000256" key="1">
    <source>
        <dbReference type="ARBA" id="ARBA00001946"/>
    </source>
</evidence>
<comment type="cofactor">
    <cofactor evidence="1">
        <name>Mg(2+)</name>
        <dbReference type="ChEBI" id="CHEBI:18420"/>
    </cofactor>
</comment>
<keyword evidence="7 14" id="KW-0418">Kinase</keyword>
<comment type="caution">
    <text evidence="14">The sequence shown here is derived from an EMBL/GenBank/DDBJ whole genome shotgun (WGS) entry which is preliminary data.</text>
</comment>
<evidence type="ECO:0000256" key="4">
    <source>
        <dbReference type="ARBA" id="ARBA00022679"/>
    </source>
</evidence>
<keyword evidence="11" id="KW-0594">Phospholipid biosynthesis</keyword>
<dbReference type="RefSeq" id="WP_221919447.1">
    <property type="nucleotide sequence ID" value="NZ_CP173660.1"/>
</dbReference>
<dbReference type="NCBIfam" id="TIGR00147">
    <property type="entry name" value="YegS/Rv2252/BmrU family lipid kinase"/>
    <property type="match status" value="1"/>
</dbReference>
<evidence type="ECO:0000256" key="10">
    <source>
        <dbReference type="ARBA" id="ARBA00023098"/>
    </source>
</evidence>
<dbReference type="SMART" id="SM00046">
    <property type="entry name" value="DAGKc"/>
    <property type="match status" value="1"/>
</dbReference>